<reference evidence="2 3" key="1">
    <citation type="submission" date="2018-04" db="EMBL/GenBank/DDBJ databases">
        <title>Halococcoides cellulosivorans gen. nov., sp. nov., an extremely halophilic cellulose-utilizing haloarchaeon from hypersaline lakes.</title>
        <authorList>
            <person name="Sorokin D.Y."/>
            <person name="Toshchakov S.V."/>
            <person name="Samarov N.I."/>
            <person name="Korzhenkov A."/>
            <person name="Kublanov I.V."/>
        </authorList>
    </citation>
    <scope>NUCLEOTIDE SEQUENCE [LARGE SCALE GENOMIC DNA]</scope>
    <source>
        <strain evidence="2 3">HArcel1</strain>
    </source>
</reference>
<dbReference type="GeneID" id="36510906"/>
<protein>
    <submittedName>
        <fullName evidence="2">ZIP family metal transporter</fullName>
    </submittedName>
</protein>
<proteinExistence type="predicted"/>
<dbReference type="EMBL" id="CP028858">
    <property type="protein sequence ID" value="AWB26271.1"/>
    <property type="molecule type" value="Genomic_DNA"/>
</dbReference>
<keyword evidence="1" id="KW-1133">Transmembrane helix</keyword>
<dbReference type="Proteomes" id="UP000244727">
    <property type="component" value="Chromosome"/>
</dbReference>
<name>A0A2R4WXN3_9EURY</name>
<keyword evidence="3" id="KW-1185">Reference proteome</keyword>
<dbReference type="KEGG" id="harc:HARCEL1_00325"/>
<evidence type="ECO:0000256" key="1">
    <source>
        <dbReference type="SAM" id="Phobius"/>
    </source>
</evidence>
<feature type="transmembrane region" description="Helical" evidence="1">
    <location>
        <begin position="189"/>
        <end position="209"/>
    </location>
</feature>
<evidence type="ECO:0000313" key="2">
    <source>
        <dbReference type="EMBL" id="AWB26271.1"/>
    </source>
</evidence>
<sequence length="287" mass="29076">MHDDSTRLATGVSVLTAIAFAAVLAVGLWGGRTTLVGVVAFGFVAMVAGVAISVVGEFDRPRRQIWAYGLASGAMLASAAALLAPKAIAPQGAFATQTATYGGFAIAAGYLLGYAGHELGHLLTHHDLPLNATVSELTVHALAAGTIMGVVYGSLPGLSALFGFGVLAHKFPAGFTGSESLRTAGLPRTVMVVPAAAVALAAIPVSLVMPDLSEVVQAIFYGVSTGVFAHVAVDMLPECSHVGSHSESGHGSVECSRDADRLRRHAVASTVAGAGAIVALWHVAAMV</sequence>
<feature type="transmembrane region" description="Helical" evidence="1">
    <location>
        <begin position="65"/>
        <end position="84"/>
    </location>
</feature>
<keyword evidence="1" id="KW-0472">Membrane</keyword>
<feature type="transmembrane region" description="Helical" evidence="1">
    <location>
        <begin position="35"/>
        <end position="58"/>
    </location>
</feature>
<evidence type="ECO:0000313" key="3">
    <source>
        <dbReference type="Proteomes" id="UP000244727"/>
    </source>
</evidence>
<accession>A0A2R4WXN3</accession>
<organism evidence="2 3">
    <name type="scientific">Halococcoides cellulosivorans</name>
    <dbReference type="NCBI Taxonomy" id="1679096"/>
    <lineage>
        <taxon>Archaea</taxon>
        <taxon>Methanobacteriati</taxon>
        <taxon>Methanobacteriota</taxon>
        <taxon>Stenosarchaea group</taxon>
        <taxon>Halobacteria</taxon>
        <taxon>Halobacteriales</taxon>
        <taxon>Haloarculaceae</taxon>
        <taxon>Halococcoides</taxon>
    </lineage>
</organism>
<keyword evidence="1" id="KW-0812">Transmembrane</keyword>
<feature type="transmembrane region" description="Helical" evidence="1">
    <location>
        <begin position="12"/>
        <end position="29"/>
    </location>
</feature>
<gene>
    <name evidence="2" type="ORF">HARCEL1_00325</name>
</gene>
<dbReference type="RefSeq" id="WP_108380640.1">
    <property type="nucleotide sequence ID" value="NZ_CP028858.1"/>
</dbReference>
<feature type="transmembrane region" description="Helical" evidence="1">
    <location>
        <begin position="266"/>
        <end position="284"/>
    </location>
</feature>
<dbReference type="AlphaFoldDB" id="A0A2R4WXN3"/>
<feature type="transmembrane region" description="Helical" evidence="1">
    <location>
        <begin position="141"/>
        <end position="168"/>
    </location>
</feature>